<keyword evidence="8" id="KW-1185">Reference proteome</keyword>
<keyword evidence="1" id="KW-0479">Metal-binding</keyword>
<gene>
    <name evidence="7" type="ORF">SBRCBS47491_003168</name>
</gene>
<keyword evidence="5" id="KW-0812">Transmembrane</keyword>
<name>A0ABP0BD02_9PEZI</name>
<dbReference type="Pfam" id="PF12906">
    <property type="entry name" value="RINGv"/>
    <property type="match status" value="1"/>
</dbReference>
<dbReference type="SUPFAM" id="SSF57850">
    <property type="entry name" value="RING/U-box"/>
    <property type="match status" value="1"/>
</dbReference>
<dbReference type="InterPro" id="IPR013083">
    <property type="entry name" value="Znf_RING/FYVE/PHD"/>
</dbReference>
<keyword evidence="5" id="KW-0472">Membrane</keyword>
<feature type="transmembrane region" description="Helical" evidence="5">
    <location>
        <begin position="373"/>
        <end position="396"/>
    </location>
</feature>
<keyword evidence="2" id="KW-0863">Zinc-finger</keyword>
<keyword evidence="3" id="KW-0862">Zinc</keyword>
<dbReference type="PANTHER" id="PTHR46347:SF1">
    <property type="entry name" value="RING_FYVE_PHD ZINC FINGER SUPERFAMILY PROTEIN"/>
    <property type="match status" value="1"/>
</dbReference>
<reference evidence="7 8" key="1">
    <citation type="submission" date="2024-01" db="EMBL/GenBank/DDBJ databases">
        <authorList>
            <person name="Allen C."/>
            <person name="Tagirdzhanova G."/>
        </authorList>
    </citation>
    <scope>NUCLEOTIDE SEQUENCE [LARGE SCALE GENOMIC DNA]</scope>
</reference>
<dbReference type="SMART" id="SM00744">
    <property type="entry name" value="RINGv"/>
    <property type="match status" value="1"/>
</dbReference>
<protein>
    <recommendedName>
        <fullName evidence="6">RING-CH-type domain-containing protein</fullName>
    </recommendedName>
</protein>
<evidence type="ECO:0000256" key="4">
    <source>
        <dbReference type="SAM" id="MobiDB-lite"/>
    </source>
</evidence>
<feature type="region of interest" description="Disordered" evidence="4">
    <location>
        <begin position="1"/>
        <end position="73"/>
    </location>
</feature>
<keyword evidence="5" id="KW-1133">Transmembrane helix</keyword>
<dbReference type="CDD" id="cd16495">
    <property type="entry name" value="RING_CH-C4HC3_MARCH"/>
    <property type="match status" value="1"/>
</dbReference>
<dbReference type="InterPro" id="IPR011016">
    <property type="entry name" value="Znf_RING-CH"/>
</dbReference>
<proteinExistence type="predicted"/>
<evidence type="ECO:0000259" key="6">
    <source>
        <dbReference type="PROSITE" id="PS51292"/>
    </source>
</evidence>
<comment type="caution">
    <text evidence="7">The sequence shown here is derived from an EMBL/GenBank/DDBJ whole genome shotgun (WGS) entry which is preliminary data.</text>
</comment>
<feature type="domain" description="RING-CH-type" evidence="6">
    <location>
        <begin position="211"/>
        <end position="278"/>
    </location>
</feature>
<evidence type="ECO:0000313" key="7">
    <source>
        <dbReference type="EMBL" id="CAK7217444.1"/>
    </source>
</evidence>
<evidence type="ECO:0000256" key="1">
    <source>
        <dbReference type="ARBA" id="ARBA00022723"/>
    </source>
</evidence>
<dbReference type="PROSITE" id="PS51292">
    <property type="entry name" value="ZF_RING_CH"/>
    <property type="match status" value="1"/>
</dbReference>
<sequence>MDIRNRAGGDGATPGWQWSAEASGEGVDGPPKDENWAATSGFDAGFRSRPSLHATVHDDDENASNSSGFSGFSDAPVASDASWVSDEDGARSPLEHNHFHYRRGHGDEHDDSHDFIFGPPPPRQPTAEEEAEARYRRRFKPRTCRICFETVLPTFEDRTGGMPAADFEHDIMGQEAQADEPVGLGAAVNAVGEATAGLRGRVAGAVTAAMPTFLRSSMPRVRYISESPEDGRLISPCHCKGSQKYVHEGCLQAWRIARPLAERNFWKCPTCGFEYRMQRLSWGRLISNKATRALLTLLVFILTLFVLGFIADPLMDLWVDPSGVIMDAFLDLGDFDADDDFLHQVHDVLHGGGGGIGDIVQPTGWWEHFIKGFFSLGIVGVIKTFLVVSPFTWFNLRGVGLGRGRRRAAGGRGRYDSFMEGY</sequence>
<dbReference type="Gene3D" id="3.30.40.10">
    <property type="entry name" value="Zinc/RING finger domain, C3HC4 (zinc finger)"/>
    <property type="match status" value="1"/>
</dbReference>
<dbReference type="EMBL" id="CAWUHC010000020">
    <property type="protein sequence ID" value="CAK7217444.1"/>
    <property type="molecule type" value="Genomic_DNA"/>
</dbReference>
<organism evidence="7 8">
    <name type="scientific">Sporothrix bragantina</name>
    <dbReference type="NCBI Taxonomy" id="671064"/>
    <lineage>
        <taxon>Eukaryota</taxon>
        <taxon>Fungi</taxon>
        <taxon>Dikarya</taxon>
        <taxon>Ascomycota</taxon>
        <taxon>Pezizomycotina</taxon>
        <taxon>Sordariomycetes</taxon>
        <taxon>Sordariomycetidae</taxon>
        <taxon>Ophiostomatales</taxon>
        <taxon>Ophiostomataceae</taxon>
        <taxon>Sporothrix</taxon>
    </lineage>
</organism>
<evidence type="ECO:0000256" key="3">
    <source>
        <dbReference type="ARBA" id="ARBA00022833"/>
    </source>
</evidence>
<accession>A0ABP0BD02</accession>
<dbReference type="PANTHER" id="PTHR46347">
    <property type="entry name" value="RING/FYVE/PHD ZINC FINGER SUPERFAMILY PROTEIN"/>
    <property type="match status" value="1"/>
</dbReference>
<evidence type="ECO:0000313" key="8">
    <source>
        <dbReference type="Proteomes" id="UP001642406"/>
    </source>
</evidence>
<feature type="transmembrane region" description="Helical" evidence="5">
    <location>
        <begin position="293"/>
        <end position="311"/>
    </location>
</feature>
<dbReference type="Proteomes" id="UP001642406">
    <property type="component" value="Unassembled WGS sequence"/>
</dbReference>
<feature type="compositionally biased region" description="Low complexity" evidence="4">
    <location>
        <begin position="63"/>
        <end position="73"/>
    </location>
</feature>
<evidence type="ECO:0000256" key="5">
    <source>
        <dbReference type="SAM" id="Phobius"/>
    </source>
</evidence>
<evidence type="ECO:0000256" key="2">
    <source>
        <dbReference type="ARBA" id="ARBA00022771"/>
    </source>
</evidence>